<evidence type="ECO:0000313" key="6">
    <source>
        <dbReference type="EMBL" id="EPX73440.1"/>
    </source>
</evidence>
<feature type="domain" description="RRM" evidence="5">
    <location>
        <begin position="543"/>
        <end position="614"/>
    </location>
</feature>
<keyword evidence="7" id="KW-1185">Reference proteome</keyword>
<keyword evidence="2 3" id="KW-0694">RNA-binding</keyword>
<dbReference type="GO" id="GO:0000398">
    <property type="term" value="P:mRNA splicing, via spliceosome"/>
    <property type="evidence" value="ECO:0007669"/>
    <property type="project" value="TreeGrafter"/>
</dbReference>
<name>S9R518_SCHOY</name>
<dbReference type="GO" id="GO:0010468">
    <property type="term" value="P:regulation of gene expression"/>
    <property type="evidence" value="ECO:0007669"/>
    <property type="project" value="UniProtKB-ARBA"/>
</dbReference>
<dbReference type="SMART" id="SM00360">
    <property type="entry name" value="RRM"/>
    <property type="match status" value="4"/>
</dbReference>
<dbReference type="OrthoDB" id="6407164at2759"/>
<dbReference type="FunFam" id="3.30.70.330:FF:000120">
    <property type="entry name" value="Negative regulator of differentiation 1"/>
    <property type="match status" value="1"/>
</dbReference>
<dbReference type="PANTHER" id="PTHR14089">
    <property type="entry name" value="PRE-MRNA-SPLICING FACTOR RBM22"/>
    <property type="match status" value="1"/>
</dbReference>
<dbReference type="OMA" id="FHYIPEK"/>
<dbReference type="PANTHER" id="PTHR14089:SF8">
    <property type="entry name" value="RNA-BINDING PROTEIN MRN1"/>
    <property type="match status" value="1"/>
</dbReference>
<dbReference type="GO" id="GO:0003729">
    <property type="term" value="F:mRNA binding"/>
    <property type="evidence" value="ECO:0007669"/>
    <property type="project" value="TreeGrafter"/>
</dbReference>
<feature type="domain" description="RRM" evidence="5">
    <location>
        <begin position="333"/>
        <end position="404"/>
    </location>
</feature>
<sequence>MKMKDSIISCHDDSQAKDQSMVVHIVPSETIQTTRLSMNEDILFEKEEDDTSDVLKSNFVEGQENELSSCEQEEHSKSFDSYSISSSLNSPDNTEFSEAPDMPKDLWEENKLKLDDQVSKNEVTLSHASEKFQPRSIENKSKECSSSSSSSTSNSNSAPTSSNAVPSLPTNSTSGNLYYGSNPYYPIQIIPFIDNPYPAHPVQCAPFQSMSSSSLPFASHPPDPKDVTSSSYQEGKYLADFRVLILSNLPSEYKITDLLSQIHAGPLERVQQKLEKNKVILSFLYAEDAIKFHEYYNRRRFQFQNRSLKVTFARPCRLAESVFNVCNNMAASRNVFIGNLPSSFGERELLDHFGKFGEIESVKILSKKNIAFIHYLNIKDAIRVVQTLSSDPVYHAWRIFYGTDRCEHRGTGTYSPAYGSPKPSSSSLSITSDPEVKESTTDISQKSVTENRTVFLGNLDAKVKGSEICDLIHCGPLQDFHYIPEKHICFVTFVDIADAKAFHSYISNEIVVLHGRRIKSGWGKESGPLPRVLETSISMGASRNVYFSKVTDSLAKKELELILRQYGEIESIKYLKQPNTGFVSYTNISNGMKAFHGLPLQPAFQKSRIQYARDRCDKSDSYLSSPTNNSPSLNTVQTQPILPSAVPFTIPMYPPIFTAPSNIKQDTNSSAYAPPFAPYTNMFGSIPPYQAQQSTQLQHPK</sequence>
<reference evidence="6 7" key="1">
    <citation type="journal article" date="2011" name="Science">
        <title>Comparative functional genomics of the fission yeasts.</title>
        <authorList>
            <person name="Rhind N."/>
            <person name="Chen Z."/>
            <person name="Yassour M."/>
            <person name="Thompson D.A."/>
            <person name="Haas B.J."/>
            <person name="Habib N."/>
            <person name="Wapinski I."/>
            <person name="Roy S."/>
            <person name="Lin M.F."/>
            <person name="Heiman D.I."/>
            <person name="Young S.K."/>
            <person name="Furuya K."/>
            <person name="Guo Y."/>
            <person name="Pidoux A."/>
            <person name="Chen H.M."/>
            <person name="Robbertse B."/>
            <person name="Goldberg J.M."/>
            <person name="Aoki K."/>
            <person name="Bayne E.H."/>
            <person name="Berlin A.M."/>
            <person name="Desjardins C.A."/>
            <person name="Dobbs E."/>
            <person name="Dukaj L."/>
            <person name="Fan L."/>
            <person name="FitzGerald M.G."/>
            <person name="French C."/>
            <person name="Gujja S."/>
            <person name="Hansen K."/>
            <person name="Keifenheim D."/>
            <person name="Levin J.Z."/>
            <person name="Mosher R.A."/>
            <person name="Mueller C.A."/>
            <person name="Pfiffner J."/>
            <person name="Priest M."/>
            <person name="Russ C."/>
            <person name="Smialowska A."/>
            <person name="Swoboda P."/>
            <person name="Sykes S.M."/>
            <person name="Vaughn M."/>
            <person name="Vengrova S."/>
            <person name="Yoder R."/>
            <person name="Zeng Q."/>
            <person name="Allshire R."/>
            <person name="Baulcombe D."/>
            <person name="Birren B.W."/>
            <person name="Brown W."/>
            <person name="Ekwall K."/>
            <person name="Kellis M."/>
            <person name="Leatherwood J."/>
            <person name="Levin H."/>
            <person name="Margalit H."/>
            <person name="Martienssen R."/>
            <person name="Nieduszynski C.A."/>
            <person name="Spatafora J.W."/>
            <person name="Friedman N."/>
            <person name="Dalgaard J.Z."/>
            <person name="Baumann P."/>
            <person name="Niki H."/>
            <person name="Regev A."/>
            <person name="Nusbaum C."/>
        </authorList>
    </citation>
    <scope>NUCLEOTIDE SEQUENCE [LARGE SCALE GENOMIC DNA]</scope>
    <source>
        <strain evidence="7">yFS286</strain>
    </source>
</reference>
<dbReference type="GO" id="GO:0010494">
    <property type="term" value="C:cytoplasmic stress granule"/>
    <property type="evidence" value="ECO:0007669"/>
    <property type="project" value="TreeGrafter"/>
</dbReference>
<organism evidence="6 7">
    <name type="scientific">Schizosaccharomyces octosporus (strain yFS286)</name>
    <name type="common">Fission yeast</name>
    <name type="synonym">Octosporomyces octosporus</name>
    <dbReference type="NCBI Taxonomy" id="483514"/>
    <lineage>
        <taxon>Eukaryota</taxon>
        <taxon>Fungi</taxon>
        <taxon>Dikarya</taxon>
        <taxon>Ascomycota</taxon>
        <taxon>Taphrinomycotina</taxon>
        <taxon>Schizosaccharomycetes</taxon>
        <taxon>Schizosaccharomycetales</taxon>
        <taxon>Schizosaccharomycetaceae</taxon>
        <taxon>Schizosaccharomyces</taxon>
    </lineage>
</organism>
<protein>
    <submittedName>
        <fullName evidence="6">RNA-binding protein</fullName>
    </submittedName>
</protein>
<dbReference type="InterPro" id="IPR000504">
    <property type="entry name" value="RRM_dom"/>
</dbReference>
<dbReference type="InterPro" id="IPR039171">
    <property type="entry name" value="Cwc2/Slt11"/>
</dbReference>
<evidence type="ECO:0000256" key="1">
    <source>
        <dbReference type="ARBA" id="ARBA00022737"/>
    </source>
</evidence>
<feature type="compositionally biased region" description="Low complexity" evidence="4">
    <location>
        <begin position="415"/>
        <end position="433"/>
    </location>
</feature>
<evidence type="ECO:0000256" key="4">
    <source>
        <dbReference type="SAM" id="MobiDB-lite"/>
    </source>
</evidence>
<dbReference type="EMBL" id="KE503206">
    <property type="protein sequence ID" value="EPX73440.1"/>
    <property type="molecule type" value="Genomic_DNA"/>
</dbReference>
<feature type="compositionally biased region" description="Low complexity" evidence="4">
    <location>
        <begin position="145"/>
        <end position="167"/>
    </location>
</feature>
<evidence type="ECO:0000256" key="3">
    <source>
        <dbReference type="PROSITE-ProRule" id="PRU00176"/>
    </source>
</evidence>
<accession>S9R518</accession>
<dbReference type="Gene3D" id="3.30.70.330">
    <property type="match status" value="4"/>
</dbReference>
<dbReference type="InterPro" id="IPR012677">
    <property type="entry name" value="Nucleotide-bd_a/b_plait_sf"/>
</dbReference>
<keyword evidence="1" id="KW-0677">Repeat</keyword>
<feature type="domain" description="RRM" evidence="5">
    <location>
        <begin position="452"/>
        <end position="525"/>
    </location>
</feature>
<dbReference type="RefSeq" id="XP_013016609.1">
    <property type="nucleotide sequence ID" value="XM_013161155.1"/>
</dbReference>
<proteinExistence type="predicted"/>
<dbReference type="GeneID" id="25031639"/>
<dbReference type="GO" id="GO:0051252">
    <property type="term" value="P:regulation of RNA metabolic process"/>
    <property type="evidence" value="ECO:0007669"/>
    <property type="project" value="UniProtKB-ARBA"/>
</dbReference>
<dbReference type="PROSITE" id="PS50102">
    <property type="entry name" value="RRM"/>
    <property type="match status" value="3"/>
</dbReference>
<dbReference type="Proteomes" id="UP000016088">
    <property type="component" value="Unassembled WGS sequence"/>
</dbReference>
<feature type="compositionally biased region" description="Low complexity" evidence="4">
    <location>
        <begin position="79"/>
        <end position="90"/>
    </location>
</feature>
<dbReference type="AlphaFoldDB" id="S9R518"/>
<feature type="region of interest" description="Disordered" evidence="4">
    <location>
        <begin position="412"/>
        <end position="443"/>
    </location>
</feature>
<dbReference type="eggNOG" id="KOG0118">
    <property type="taxonomic scope" value="Eukaryota"/>
</dbReference>
<dbReference type="SUPFAM" id="SSF54928">
    <property type="entry name" value="RNA-binding domain, RBD"/>
    <property type="match status" value="2"/>
</dbReference>
<evidence type="ECO:0000313" key="7">
    <source>
        <dbReference type="Proteomes" id="UP000016088"/>
    </source>
</evidence>
<evidence type="ECO:0000259" key="5">
    <source>
        <dbReference type="PROSITE" id="PS50102"/>
    </source>
</evidence>
<evidence type="ECO:0000256" key="2">
    <source>
        <dbReference type="ARBA" id="ARBA00022884"/>
    </source>
</evidence>
<feature type="region of interest" description="Disordered" evidence="4">
    <location>
        <begin position="124"/>
        <end position="170"/>
    </location>
</feature>
<dbReference type="VEuPathDB" id="FungiDB:SOCG_02664"/>
<dbReference type="InterPro" id="IPR035979">
    <property type="entry name" value="RBD_domain_sf"/>
</dbReference>
<dbReference type="Pfam" id="PF00076">
    <property type="entry name" value="RRM_1"/>
    <property type="match status" value="1"/>
</dbReference>
<gene>
    <name evidence="6" type="ORF">SOCG_02664</name>
</gene>
<feature type="region of interest" description="Disordered" evidence="4">
    <location>
        <begin position="63"/>
        <end position="101"/>
    </location>
</feature>
<feature type="compositionally biased region" description="Basic and acidic residues" evidence="4">
    <location>
        <begin position="128"/>
        <end position="143"/>
    </location>
</feature>
<dbReference type="HOGENOM" id="CLU_400178_0_0_1"/>